<organism evidence="4 5">
    <name type="scientific">Penicillium salamii</name>
    <dbReference type="NCBI Taxonomy" id="1612424"/>
    <lineage>
        <taxon>Eukaryota</taxon>
        <taxon>Fungi</taxon>
        <taxon>Dikarya</taxon>
        <taxon>Ascomycota</taxon>
        <taxon>Pezizomycotina</taxon>
        <taxon>Eurotiomycetes</taxon>
        <taxon>Eurotiomycetidae</taxon>
        <taxon>Eurotiales</taxon>
        <taxon>Aspergillaceae</taxon>
        <taxon>Penicillium</taxon>
    </lineage>
</organism>
<dbReference type="PROSITE" id="PS00061">
    <property type="entry name" value="ADH_SHORT"/>
    <property type="match status" value="1"/>
</dbReference>
<dbReference type="InterPro" id="IPR002347">
    <property type="entry name" value="SDR_fam"/>
</dbReference>
<accession>A0A9W4JDI2</accession>
<reference evidence="4" key="1">
    <citation type="submission" date="2021-07" db="EMBL/GenBank/DDBJ databases">
        <authorList>
            <person name="Branca A.L. A."/>
        </authorList>
    </citation>
    <scope>NUCLEOTIDE SEQUENCE</scope>
</reference>
<dbReference type="PANTHER" id="PTHR42760:SF115">
    <property type="entry name" value="3-OXOACYL-[ACYL-CARRIER-PROTEIN] REDUCTASE FABG"/>
    <property type="match status" value="1"/>
</dbReference>
<sequence length="332" mass="36083">MVRDLVATGRIRTEHSVKTEDIRVSLNYPDPLCNHNIVGVDSSHFGQSSQNSNTFHKPPSLNNMFRLDGKVVLITGLGQTSDDGWGIGAAIAMKLSQQGAVIFGGNRTQAAAERTKDRIEAEGGICDVHQTDVTDSASTKSLVDACVKRHGRIDILVNNVGKSEPGCPATMQEDIWDQQMDLNLKSIYLTTHFVLPIMEKQETGGTVINVSSIAGLRYIGKPQVAYSATKAAIMQFTKATAVIYADRGVRLNTVVPGLIYTPYTRALAKRYAPDGDEANYMKMRDDQVPMKRMGDAWDVANAALFLAADESRYITGQELVVDGGITSSTGRV</sequence>
<dbReference type="CDD" id="cd05233">
    <property type="entry name" value="SDR_c"/>
    <property type="match status" value="1"/>
</dbReference>
<evidence type="ECO:0000313" key="5">
    <source>
        <dbReference type="Proteomes" id="UP001152649"/>
    </source>
</evidence>
<dbReference type="EMBL" id="CAJVPG010000321">
    <property type="protein sequence ID" value="CAG8391545.1"/>
    <property type="molecule type" value="Genomic_DNA"/>
</dbReference>
<evidence type="ECO:0000256" key="1">
    <source>
        <dbReference type="ARBA" id="ARBA00006484"/>
    </source>
</evidence>
<dbReference type="Gene3D" id="3.40.50.720">
    <property type="entry name" value="NAD(P)-binding Rossmann-like Domain"/>
    <property type="match status" value="1"/>
</dbReference>
<dbReference type="FunFam" id="3.40.50.720:FF:000084">
    <property type="entry name" value="Short-chain dehydrogenase reductase"/>
    <property type="match status" value="1"/>
</dbReference>
<keyword evidence="2" id="KW-0521">NADP</keyword>
<dbReference type="PANTHER" id="PTHR42760">
    <property type="entry name" value="SHORT-CHAIN DEHYDROGENASES/REDUCTASES FAMILY MEMBER"/>
    <property type="match status" value="1"/>
</dbReference>
<evidence type="ECO:0000256" key="3">
    <source>
        <dbReference type="ARBA" id="ARBA00023002"/>
    </source>
</evidence>
<evidence type="ECO:0000313" key="4">
    <source>
        <dbReference type="EMBL" id="CAG8391545.1"/>
    </source>
</evidence>
<dbReference type="PRINTS" id="PR00080">
    <property type="entry name" value="SDRFAMILY"/>
</dbReference>
<comment type="similarity">
    <text evidence="1">Belongs to the short-chain dehydrogenases/reductases (SDR) family.</text>
</comment>
<dbReference type="GO" id="GO:0016616">
    <property type="term" value="F:oxidoreductase activity, acting on the CH-OH group of donors, NAD or NADP as acceptor"/>
    <property type="evidence" value="ECO:0007669"/>
    <property type="project" value="TreeGrafter"/>
</dbReference>
<dbReference type="PRINTS" id="PR00081">
    <property type="entry name" value="GDHRDH"/>
</dbReference>
<dbReference type="AlphaFoldDB" id="A0A9W4JDI2"/>
<evidence type="ECO:0008006" key="6">
    <source>
        <dbReference type="Google" id="ProtNLM"/>
    </source>
</evidence>
<dbReference type="Proteomes" id="UP001152649">
    <property type="component" value="Unassembled WGS sequence"/>
</dbReference>
<proteinExistence type="inferred from homology"/>
<name>A0A9W4JDI2_9EURO</name>
<dbReference type="SUPFAM" id="SSF51735">
    <property type="entry name" value="NAD(P)-binding Rossmann-fold domains"/>
    <property type="match status" value="1"/>
</dbReference>
<protein>
    <recommendedName>
        <fullName evidence="6">Short-chain dehydrogenase/reductase SDR</fullName>
    </recommendedName>
</protein>
<dbReference type="OrthoDB" id="498125at2759"/>
<dbReference type="InterPro" id="IPR020904">
    <property type="entry name" value="Sc_DH/Rdtase_CS"/>
</dbReference>
<keyword evidence="5" id="KW-1185">Reference proteome</keyword>
<gene>
    <name evidence="4" type="ORF">PSALAMII_LOCUS6817</name>
</gene>
<dbReference type="Pfam" id="PF13561">
    <property type="entry name" value="adh_short_C2"/>
    <property type="match status" value="1"/>
</dbReference>
<keyword evidence="3" id="KW-0560">Oxidoreductase</keyword>
<dbReference type="InterPro" id="IPR036291">
    <property type="entry name" value="NAD(P)-bd_dom_sf"/>
</dbReference>
<comment type="caution">
    <text evidence="4">The sequence shown here is derived from an EMBL/GenBank/DDBJ whole genome shotgun (WGS) entry which is preliminary data.</text>
</comment>
<evidence type="ECO:0000256" key="2">
    <source>
        <dbReference type="ARBA" id="ARBA00022857"/>
    </source>
</evidence>